<evidence type="ECO:0000256" key="2">
    <source>
        <dbReference type="ARBA" id="ARBA00022481"/>
    </source>
</evidence>
<dbReference type="InterPro" id="IPR000352">
    <property type="entry name" value="Pep_chain_release_fac_I"/>
</dbReference>
<dbReference type="InterPro" id="IPR005139">
    <property type="entry name" value="PCRF"/>
</dbReference>
<dbReference type="AlphaFoldDB" id="A0A1Y2ET93"/>
<dbReference type="PANTHER" id="PTHR43804:SF7">
    <property type="entry name" value="LD18447P"/>
    <property type="match status" value="1"/>
</dbReference>
<dbReference type="InParanoid" id="A0A1Y2ET93"/>
<evidence type="ECO:0000313" key="5">
    <source>
        <dbReference type="EMBL" id="ORY74773.1"/>
    </source>
</evidence>
<dbReference type="InterPro" id="IPR050057">
    <property type="entry name" value="Prokaryotic/Mito_RF"/>
</dbReference>
<evidence type="ECO:0000256" key="1">
    <source>
        <dbReference type="ARBA" id="ARBA00010835"/>
    </source>
</evidence>
<sequence>MLRFSPRTPRLLPTLTAHCTCSPTLPTLKRYYAAPPPPPPVDNLLLAARKTLNQAAANSQSGSIEAAKRERELDGLRAALADVTEGEELVATLQDLADNESDPDLRELALGDLPEAESTLHSLRSTLRSALLPAPPVSALSALLEIKSGVGGSESSLFAAELVRMYTKMATRKGWKASLVEVVGLGGVGMGTGDAYREAILEVTGEGAFGVLRREAGVHRVQRVPATESQGRVHTSTVGIIVLPSEPANSAPMDDDLFDQKDVKVEVMRSRGAGGQHVNKTESAIRLTHIPTGVTVSMQDSRSQHENRTKAYRVLRARLMDRRLTAEMEARRSVRRNQVKGTDRSEKIRTYNFPQDRITDHRIPLTISGLSDAMEGGETLDMVARELEIMEEEDQLAEILEA</sequence>
<dbReference type="OrthoDB" id="2019491at2759"/>
<dbReference type="GO" id="GO:0005739">
    <property type="term" value="C:mitochondrion"/>
    <property type="evidence" value="ECO:0007669"/>
    <property type="project" value="GOC"/>
</dbReference>
<gene>
    <name evidence="5" type="ORF">BCR35DRAFT_293211</name>
</gene>
<dbReference type="Pfam" id="PF00472">
    <property type="entry name" value="RF-1"/>
    <property type="match status" value="1"/>
</dbReference>
<dbReference type="Pfam" id="PF03462">
    <property type="entry name" value="PCRF"/>
    <property type="match status" value="1"/>
</dbReference>
<accession>A0A1Y2ET93</accession>
<evidence type="ECO:0000256" key="3">
    <source>
        <dbReference type="ARBA" id="ARBA00022917"/>
    </source>
</evidence>
<dbReference type="GO" id="GO:0032543">
    <property type="term" value="P:mitochondrial translation"/>
    <property type="evidence" value="ECO:0007669"/>
    <property type="project" value="UniProtKB-ARBA"/>
</dbReference>
<evidence type="ECO:0000313" key="6">
    <source>
        <dbReference type="Proteomes" id="UP000193467"/>
    </source>
</evidence>
<comment type="caution">
    <text evidence="5">The sequence shown here is derived from an EMBL/GenBank/DDBJ whole genome shotgun (WGS) entry which is preliminary data.</text>
</comment>
<dbReference type="PANTHER" id="PTHR43804">
    <property type="entry name" value="LD18447P"/>
    <property type="match status" value="1"/>
</dbReference>
<protein>
    <submittedName>
        <fullName evidence="5">Peptide chain release factor 1</fullName>
    </submittedName>
</protein>
<dbReference type="GO" id="GO:0003747">
    <property type="term" value="F:translation release factor activity"/>
    <property type="evidence" value="ECO:0007669"/>
    <property type="project" value="InterPro"/>
</dbReference>
<comment type="similarity">
    <text evidence="1">Belongs to the prokaryotic/mitochondrial release factor family.</text>
</comment>
<dbReference type="FunFam" id="3.30.160.20:FF:000070">
    <property type="entry name" value="Related to MRF1-peptide chain release factor, mitochondrial"/>
    <property type="match status" value="1"/>
</dbReference>
<dbReference type="EMBL" id="MCGR01000040">
    <property type="protein sequence ID" value="ORY74773.1"/>
    <property type="molecule type" value="Genomic_DNA"/>
</dbReference>
<dbReference type="STRING" id="106004.A0A1Y2ET93"/>
<reference evidence="5 6" key="1">
    <citation type="submission" date="2016-07" db="EMBL/GenBank/DDBJ databases">
        <title>Pervasive Adenine N6-methylation of Active Genes in Fungi.</title>
        <authorList>
            <consortium name="DOE Joint Genome Institute"/>
            <person name="Mondo S.J."/>
            <person name="Dannebaum R.O."/>
            <person name="Kuo R.C."/>
            <person name="Labutti K."/>
            <person name="Haridas S."/>
            <person name="Kuo A."/>
            <person name="Salamov A."/>
            <person name="Ahrendt S.R."/>
            <person name="Lipzen A."/>
            <person name="Sullivan W."/>
            <person name="Andreopoulos W.B."/>
            <person name="Clum A."/>
            <person name="Lindquist E."/>
            <person name="Daum C."/>
            <person name="Ramamoorthy G.K."/>
            <person name="Gryganskyi A."/>
            <person name="Culley D."/>
            <person name="Magnuson J.K."/>
            <person name="James T.Y."/>
            <person name="O'Malley M.A."/>
            <person name="Stajich J.E."/>
            <person name="Spatafora J.W."/>
            <person name="Visel A."/>
            <person name="Grigoriev I.V."/>
        </authorList>
    </citation>
    <scope>NUCLEOTIDE SEQUENCE [LARGE SCALE GENOMIC DNA]</scope>
    <source>
        <strain evidence="5 6">62-1032</strain>
    </source>
</reference>
<keyword evidence="2" id="KW-0488">Methylation</keyword>
<organism evidence="5 6">
    <name type="scientific">Leucosporidium creatinivorum</name>
    <dbReference type="NCBI Taxonomy" id="106004"/>
    <lineage>
        <taxon>Eukaryota</taxon>
        <taxon>Fungi</taxon>
        <taxon>Dikarya</taxon>
        <taxon>Basidiomycota</taxon>
        <taxon>Pucciniomycotina</taxon>
        <taxon>Microbotryomycetes</taxon>
        <taxon>Leucosporidiales</taxon>
        <taxon>Leucosporidium</taxon>
    </lineage>
</organism>
<keyword evidence="6" id="KW-1185">Reference proteome</keyword>
<dbReference type="Proteomes" id="UP000193467">
    <property type="component" value="Unassembled WGS sequence"/>
</dbReference>
<name>A0A1Y2ET93_9BASI</name>
<dbReference type="PROSITE" id="PS00745">
    <property type="entry name" value="RF_PROK_I"/>
    <property type="match status" value="1"/>
</dbReference>
<proteinExistence type="inferred from homology"/>
<dbReference type="Gene3D" id="3.30.160.20">
    <property type="match status" value="1"/>
</dbReference>
<dbReference type="SMART" id="SM00937">
    <property type="entry name" value="PCRF"/>
    <property type="match status" value="1"/>
</dbReference>
<dbReference type="Gene3D" id="3.30.70.1660">
    <property type="match status" value="1"/>
</dbReference>
<dbReference type="SUPFAM" id="SSF75620">
    <property type="entry name" value="Release factor"/>
    <property type="match status" value="1"/>
</dbReference>
<feature type="domain" description="Prokaryotic-type class I peptide chain release factors" evidence="4">
    <location>
        <begin position="269"/>
        <end position="285"/>
    </location>
</feature>
<dbReference type="FunCoup" id="A0A1Y2ET93">
    <property type="interactions" value="509"/>
</dbReference>
<keyword evidence="3" id="KW-0648">Protein biosynthesis</keyword>
<dbReference type="InterPro" id="IPR045853">
    <property type="entry name" value="Pep_chain_release_fac_I_sf"/>
</dbReference>
<dbReference type="Gene3D" id="6.10.140.1950">
    <property type="match status" value="1"/>
</dbReference>
<evidence type="ECO:0000259" key="4">
    <source>
        <dbReference type="PROSITE" id="PS00745"/>
    </source>
</evidence>